<keyword evidence="3" id="KW-1185">Reference proteome</keyword>
<feature type="domain" description="DUF1990" evidence="1">
    <location>
        <begin position="47"/>
        <end position="202"/>
    </location>
</feature>
<accession>A0A3G8ZS94</accession>
<proteinExistence type="predicted"/>
<evidence type="ECO:0000313" key="2">
    <source>
        <dbReference type="EMBL" id="AZI56946.1"/>
    </source>
</evidence>
<dbReference type="Pfam" id="PF09348">
    <property type="entry name" value="DUF1990"/>
    <property type="match status" value="1"/>
</dbReference>
<dbReference type="EMBL" id="CP034170">
    <property type="protein sequence ID" value="AZI56946.1"/>
    <property type="molecule type" value="Genomic_DNA"/>
</dbReference>
<dbReference type="Proteomes" id="UP000268084">
    <property type="component" value="Chromosome"/>
</dbReference>
<reference evidence="2 3" key="1">
    <citation type="submission" date="2018-11" db="EMBL/GenBank/DDBJ databases">
        <authorList>
            <person name="Da X."/>
        </authorList>
    </citation>
    <scope>NUCLEOTIDE SEQUENCE [LARGE SCALE GENOMIC DNA]</scope>
    <source>
        <strain evidence="2 3">S14-144</strain>
    </source>
</reference>
<dbReference type="OrthoDB" id="120660at2"/>
<evidence type="ECO:0000259" key="1">
    <source>
        <dbReference type="Pfam" id="PF09348"/>
    </source>
</evidence>
<protein>
    <submittedName>
        <fullName evidence="2">DUF1990 domain-containing protein</fullName>
    </submittedName>
</protein>
<evidence type="ECO:0000313" key="3">
    <source>
        <dbReference type="Proteomes" id="UP000268084"/>
    </source>
</evidence>
<organism evidence="2 3">
    <name type="scientific">Nakamurella antarctica</name>
    <dbReference type="NCBI Taxonomy" id="1902245"/>
    <lineage>
        <taxon>Bacteria</taxon>
        <taxon>Bacillati</taxon>
        <taxon>Actinomycetota</taxon>
        <taxon>Actinomycetes</taxon>
        <taxon>Nakamurellales</taxon>
        <taxon>Nakamurellaceae</taxon>
        <taxon>Nakamurella</taxon>
    </lineage>
</organism>
<reference evidence="2 3" key="2">
    <citation type="submission" date="2018-12" db="EMBL/GenBank/DDBJ databases">
        <title>Nakamurella antarcticus sp. nov., isolated from Antarctica South Shetland Islands soil.</title>
        <authorList>
            <person name="Peng F."/>
        </authorList>
    </citation>
    <scope>NUCLEOTIDE SEQUENCE [LARGE SCALE GENOMIC DNA]</scope>
    <source>
        <strain evidence="2 3">S14-144</strain>
    </source>
</reference>
<name>A0A3G8ZS94_9ACTN</name>
<dbReference type="AlphaFoldDB" id="A0A3G8ZS94"/>
<dbReference type="KEGG" id="nak:EH165_00930"/>
<dbReference type="PIRSF" id="PIRSF010260">
    <property type="entry name" value="UCP010260"/>
    <property type="match status" value="1"/>
</dbReference>
<dbReference type="InterPro" id="IPR014457">
    <property type="entry name" value="UCP010260"/>
</dbReference>
<dbReference type="PANTHER" id="PTHR34202">
    <property type="entry name" value="UPF0548 PROTEIN"/>
    <property type="match status" value="1"/>
</dbReference>
<dbReference type="PANTHER" id="PTHR34202:SF1">
    <property type="entry name" value="UPF0548 PROTEIN"/>
    <property type="match status" value="1"/>
</dbReference>
<sequence length="206" mass="22720">MNSSKKRCYNAATRKLTHVDLQPSDNPPMPEFLTAAAAAQLALLPYNYSELGATRGPLPPGYHHIDQQRQIGSGATVFDEARLTLMSWQVLTRAGIGATVSSAQVTEGAIVDQLIRFGPWRLQAPCRVVYVIDEEHRCGFAYGALQGHPEIGEELFVISRDPGSESVTFQIRSFSRAGNRLTRLGGPVSRRVQRHFVGRYLRSLVG</sequence>
<gene>
    <name evidence="2" type="ORF">EH165_00930</name>
</gene>
<dbReference type="InterPro" id="IPR018960">
    <property type="entry name" value="DUF1990"/>
</dbReference>